<dbReference type="Proteomes" id="UP000714915">
    <property type="component" value="Unassembled WGS sequence"/>
</dbReference>
<sequence>MSSVLPQRFEETNKNLVTLINLPKILIVYQTSYGSTFQYAKWINEFFTDADLFQLNDFDQSSICNYDIVIIGGSTKRGRLTTESFIKKHAKILESKYVFVFATGIIPWKGKYRKDAYLRIPLHIRSSIQYIKLPGRVDPDKLTLLDKVYLMFNGIYEYDQMDKQFVKPIINYVHSIRDQHSKKD</sequence>
<evidence type="ECO:0000259" key="1">
    <source>
        <dbReference type="Pfam" id="PF12724"/>
    </source>
</evidence>
<dbReference type="EMBL" id="JAGQLF010000077">
    <property type="protein sequence ID" value="MCA9387274.1"/>
    <property type="molecule type" value="Genomic_DNA"/>
</dbReference>
<gene>
    <name evidence="2" type="ORF">KC669_04540</name>
</gene>
<dbReference type="GO" id="GO:0009055">
    <property type="term" value="F:electron transfer activity"/>
    <property type="evidence" value="ECO:0007669"/>
    <property type="project" value="InterPro"/>
</dbReference>
<reference evidence="2" key="2">
    <citation type="journal article" date="2021" name="Microbiome">
        <title>Successional dynamics and alternative stable states in a saline activated sludge microbial community over 9 years.</title>
        <authorList>
            <person name="Wang Y."/>
            <person name="Ye J."/>
            <person name="Ju F."/>
            <person name="Liu L."/>
            <person name="Boyd J.A."/>
            <person name="Deng Y."/>
            <person name="Parks D.H."/>
            <person name="Jiang X."/>
            <person name="Yin X."/>
            <person name="Woodcroft B.J."/>
            <person name="Tyson G.W."/>
            <person name="Hugenholtz P."/>
            <person name="Polz M.F."/>
            <person name="Zhang T."/>
        </authorList>
    </citation>
    <scope>NUCLEOTIDE SEQUENCE</scope>
    <source>
        <strain evidence="2">HKST-UBA09</strain>
    </source>
</reference>
<dbReference type="InterPro" id="IPR029039">
    <property type="entry name" value="Flavoprotein-like_sf"/>
</dbReference>
<dbReference type="GO" id="GO:0070819">
    <property type="term" value="F:menaquinone-dependent protoporphyrinogen oxidase activity"/>
    <property type="evidence" value="ECO:0007669"/>
    <property type="project" value="TreeGrafter"/>
</dbReference>
<dbReference type="InterPro" id="IPR001226">
    <property type="entry name" value="Flavodoxin_CS"/>
</dbReference>
<reference evidence="2" key="1">
    <citation type="submission" date="2020-04" db="EMBL/GenBank/DDBJ databases">
        <authorList>
            <person name="Zhang T."/>
        </authorList>
    </citation>
    <scope>NUCLEOTIDE SEQUENCE</scope>
    <source>
        <strain evidence="2">HKST-UBA09</strain>
    </source>
</reference>
<dbReference type="PROSITE" id="PS00201">
    <property type="entry name" value="FLAVODOXIN"/>
    <property type="match status" value="1"/>
</dbReference>
<dbReference type="SUPFAM" id="SSF52218">
    <property type="entry name" value="Flavoproteins"/>
    <property type="match status" value="1"/>
</dbReference>
<evidence type="ECO:0000313" key="2">
    <source>
        <dbReference type="EMBL" id="MCA9387274.1"/>
    </source>
</evidence>
<dbReference type="Gene3D" id="3.40.50.360">
    <property type="match status" value="1"/>
</dbReference>
<dbReference type="PANTHER" id="PTHR38030:SF2">
    <property type="entry name" value="PROTOPORPHYRINOGEN IX DEHYDROGENASE [QUINONE]"/>
    <property type="match status" value="1"/>
</dbReference>
<proteinExistence type="predicted"/>
<dbReference type="InterPro" id="IPR026816">
    <property type="entry name" value="Flavodoxin_dom"/>
</dbReference>
<evidence type="ECO:0000313" key="3">
    <source>
        <dbReference type="Proteomes" id="UP000714915"/>
    </source>
</evidence>
<dbReference type="Pfam" id="PF12724">
    <property type="entry name" value="Flavodoxin_5"/>
    <property type="match status" value="1"/>
</dbReference>
<accession>A0A955LAT2</accession>
<dbReference type="PANTHER" id="PTHR38030">
    <property type="entry name" value="PROTOPORPHYRINOGEN IX DEHYDROGENASE [MENAQUINONE]"/>
    <property type="match status" value="1"/>
</dbReference>
<dbReference type="InterPro" id="IPR052200">
    <property type="entry name" value="Protoporphyrinogen_IX_DH"/>
</dbReference>
<dbReference type="AlphaFoldDB" id="A0A955LAT2"/>
<name>A0A955LAT2_9BACT</name>
<protein>
    <recommendedName>
        <fullName evidence="1">Flavodoxin domain-containing protein</fullName>
    </recommendedName>
</protein>
<dbReference type="GO" id="GO:0006783">
    <property type="term" value="P:heme biosynthetic process"/>
    <property type="evidence" value="ECO:0007669"/>
    <property type="project" value="TreeGrafter"/>
</dbReference>
<dbReference type="GO" id="GO:0010181">
    <property type="term" value="F:FMN binding"/>
    <property type="evidence" value="ECO:0007669"/>
    <property type="project" value="InterPro"/>
</dbReference>
<organism evidence="2 3">
    <name type="scientific">Candidatus Dojkabacteria bacterium</name>
    <dbReference type="NCBI Taxonomy" id="2099670"/>
    <lineage>
        <taxon>Bacteria</taxon>
        <taxon>Candidatus Dojkabacteria</taxon>
    </lineage>
</organism>
<feature type="domain" description="Flavodoxin" evidence="1">
    <location>
        <begin position="26"/>
        <end position="149"/>
    </location>
</feature>
<comment type="caution">
    <text evidence="2">The sequence shown here is derived from an EMBL/GenBank/DDBJ whole genome shotgun (WGS) entry which is preliminary data.</text>
</comment>